<proteinExistence type="predicted"/>
<dbReference type="RefSeq" id="WP_000879861.1">
    <property type="nucleotide sequence ID" value="NZ_AP027926.1"/>
</dbReference>
<evidence type="ECO:0008006" key="3">
    <source>
        <dbReference type="Google" id="ProtNLM"/>
    </source>
</evidence>
<sequence>MLAKHHLRICLATIAIISYPVLAGSNVTGGVIQFRGQVVEPPCDSSVDNQHVVMSCLQNGQIKTSRFTLQQLTKTSPQLAATANVNMHYLDKDKKLAIMTIEYR</sequence>
<evidence type="ECO:0000313" key="2">
    <source>
        <dbReference type="Proteomes" id="UP000510927"/>
    </source>
</evidence>
<protein>
    <recommendedName>
        <fullName evidence="3">Type 1 fimbrial protein</fullName>
    </recommendedName>
</protein>
<dbReference type="OMA" id="PCEISAR"/>
<evidence type="ECO:0000313" key="1">
    <source>
        <dbReference type="EMBL" id="QLN00738.1"/>
    </source>
</evidence>
<organism evidence="1 2">
    <name type="scientific">Escherichia fergusonii</name>
    <dbReference type="NCBI Taxonomy" id="564"/>
    <lineage>
        <taxon>Bacteria</taxon>
        <taxon>Pseudomonadati</taxon>
        <taxon>Pseudomonadota</taxon>
        <taxon>Gammaproteobacteria</taxon>
        <taxon>Enterobacterales</taxon>
        <taxon>Enterobacteriaceae</taxon>
        <taxon>Escherichia</taxon>
    </lineage>
</organism>
<dbReference type="EMBL" id="CP055675">
    <property type="protein sequence ID" value="QLN00738.1"/>
    <property type="molecule type" value="Genomic_DNA"/>
</dbReference>
<name>A0A7K4I271_ESCFE</name>
<dbReference type="AlphaFoldDB" id="A0A7K4I271"/>
<dbReference type="Proteomes" id="UP000510927">
    <property type="component" value="Chromosome"/>
</dbReference>
<reference evidence="1 2" key="1">
    <citation type="submission" date="2020-06" db="EMBL/GenBank/DDBJ databases">
        <title>REHAB project genomes.</title>
        <authorList>
            <person name="Shaw L.P."/>
        </authorList>
    </citation>
    <scope>NUCLEOTIDE SEQUENCE [LARGE SCALE GENOMIC DNA]</scope>
    <source>
        <strain evidence="1 2">RHB28-C13</strain>
    </source>
</reference>
<dbReference type="GeneID" id="75057083"/>
<accession>A0A7K4I271</accession>
<gene>
    <name evidence="1" type="ORF">HVY52_13330</name>
</gene>